<evidence type="ECO:0000313" key="3">
    <source>
        <dbReference type="EMBL" id="MBJ6126855.1"/>
    </source>
</evidence>
<protein>
    <submittedName>
        <fullName evidence="3">Heavy-metal-associated domain-containing protein</fullName>
    </submittedName>
</protein>
<dbReference type="InterPro" id="IPR017969">
    <property type="entry name" value="Heavy-metal-associated_CS"/>
</dbReference>
<proteinExistence type="predicted"/>
<organism evidence="3 4">
    <name type="scientific">Microvirga splendida</name>
    <dbReference type="NCBI Taxonomy" id="2795727"/>
    <lineage>
        <taxon>Bacteria</taxon>
        <taxon>Pseudomonadati</taxon>
        <taxon>Pseudomonadota</taxon>
        <taxon>Alphaproteobacteria</taxon>
        <taxon>Hyphomicrobiales</taxon>
        <taxon>Methylobacteriaceae</taxon>
        <taxon>Microvirga</taxon>
    </lineage>
</organism>
<dbReference type="SUPFAM" id="SSF55008">
    <property type="entry name" value="HMA, heavy metal-associated domain"/>
    <property type="match status" value="1"/>
</dbReference>
<dbReference type="InterPro" id="IPR036163">
    <property type="entry name" value="HMA_dom_sf"/>
</dbReference>
<keyword evidence="1" id="KW-0479">Metal-binding</keyword>
<dbReference type="Gene3D" id="3.30.70.100">
    <property type="match status" value="1"/>
</dbReference>
<evidence type="ECO:0000256" key="1">
    <source>
        <dbReference type="ARBA" id="ARBA00022723"/>
    </source>
</evidence>
<dbReference type="PROSITE" id="PS50846">
    <property type="entry name" value="HMA_2"/>
    <property type="match status" value="1"/>
</dbReference>
<dbReference type="CDD" id="cd00371">
    <property type="entry name" value="HMA"/>
    <property type="match status" value="1"/>
</dbReference>
<dbReference type="Pfam" id="PF00403">
    <property type="entry name" value="HMA"/>
    <property type="match status" value="1"/>
</dbReference>
<dbReference type="EMBL" id="JAELXT010000017">
    <property type="protein sequence ID" value="MBJ6126855.1"/>
    <property type="molecule type" value="Genomic_DNA"/>
</dbReference>
<reference evidence="4" key="1">
    <citation type="submission" date="2020-12" db="EMBL/GenBank/DDBJ databases">
        <title>Hymenobacter sp.</title>
        <authorList>
            <person name="Kim M.K."/>
        </authorList>
    </citation>
    <scope>NUCLEOTIDE SEQUENCE [LARGE SCALE GENOMIC DNA]</scope>
    <source>
        <strain evidence="4">BT325</strain>
    </source>
</reference>
<dbReference type="RefSeq" id="WP_199050080.1">
    <property type="nucleotide sequence ID" value="NZ_JAELXT010000017.1"/>
</dbReference>
<sequence>MRTYKVTGMTCGGCEKSVTRAIKKQLGDDTTVEADSKTGEVRVDASADPQMVVFAIDGAGYKVEEVKD</sequence>
<keyword evidence="4" id="KW-1185">Reference proteome</keyword>
<comment type="caution">
    <text evidence="3">The sequence shown here is derived from an EMBL/GenBank/DDBJ whole genome shotgun (WGS) entry which is preliminary data.</text>
</comment>
<name>A0ABS0Y480_9HYPH</name>
<dbReference type="Proteomes" id="UP000620670">
    <property type="component" value="Unassembled WGS sequence"/>
</dbReference>
<dbReference type="PROSITE" id="PS01047">
    <property type="entry name" value="HMA_1"/>
    <property type="match status" value="1"/>
</dbReference>
<accession>A0ABS0Y480</accession>
<dbReference type="InterPro" id="IPR006121">
    <property type="entry name" value="HMA_dom"/>
</dbReference>
<gene>
    <name evidence="3" type="ORF">JAO75_15710</name>
</gene>
<evidence type="ECO:0000259" key="2">
    <source>
        <dbReference type="PROSITE" id="PS50846"/>
    </source>
</evidence>
<evidence type="ECO:0000313" key="4">
    <source>
        <dbReference type="Proteomes" id="UP000620670"/>
    </source>
</evidence>
<feature type="domain" description="HMA" evidence="2">
    <location>
        <begin position="1"/>
        <end position="64"/>
    </location>
</feature>